<feature type="non-terminal residue" evidence="4">
    <location>
        <position position="1"/>
    </location>
</feature>
<evidence type="ECO:0000313" key="4">
    <source>
        <dbReference type="EMBL" id="MCQ4815818.1"/>
    </source>
</evidence>
<keyword evidence="3" id="KW-0560">Oxidoreductase</keyword>
<evidence type="ECO:0000256" key="2">
    <source>
        <dbReference type="ARBA" id="ARBA00022573"/>
    </source>
</evidence>
<dbReference type="Pfam" id="PF02571">
    <property type="entry name" value="CbiJ"/>
    <property type="match status" value="1"/>
</dbReference>
<keyword evidence="2" id="KW-0169">Cobalamin biosynthesis</keyword>
<accession>A0AAW5KDD0</accession>
<dbReference type="RefSeq" id="WP_256182518.1">
    <property type="nucleotide sequence ID" value="NZ_JANFYT010000167.1"/>
</dbReference>
<evidence type="ECO:0000256" key="1">
    <source>
        <dbReference type="ARBA" id="ARBA00004953"/>
    </source>
</evidence>
<dbReference type="AlphaFoldDB" id="A0AAW5KDD0"/>
<comment type="pathway">
    <text evidence="1">Cofactor biosynthesis; adenosylcobalamin biosynthesis.</text>
</comment>
<proteinExistence type="predicted"/>
<dbReference type="PANTHER" id="PTHR36925:SF1">
    <property type="entry name" value="COBALT-PRECORRIN-6A REDUCTASE"/>
    <property type="match status" value="1"/>
</dbReference>
<dbReference type="EMBL" id="JANFYT010000167">
    <property type="protein sequence ID" value="MCQ4815818.1"/>
    <property type="molecule type" value="Genomic_DNA"/>
</dbReference>
<dbReference type="InterPro" id="IPR003723">
    <property type="entry name" value="Precorrin-6x_reduct"/>
</dbReference>
<sequence length="72" mass="7904">SEELNLAMLKHINAAYFVTKESGGAGGFEEKKKAAQKAGAELIVIARPKEEGKSLQEVKKLMEEFLAKENLL</sequence>
<evidence type="ECO:0000313" key="5">
    <source>
        <dbReference type="Proteomes" id="UP001205919"/>
    </source>
</evidence>
<dbReference type="GO" id="GO:0009236">
    <property type="term" value="P:cobalamin biosynthetic process"/>
    <property type="evidence" value="ECO:0007669"/>
    <property type="project" value="UniProtKB-KW"/>
</dbReference>
<protein>
    <submittedName>
        <fullName evidence="4">Precorrin-6A/cobalt-precorrin-6A reductase</fullName>
    </submittedName>
</protein>
<dbReference type="PROSITE" id="PS51014">
    <property type="entry name" value="COBK_CBIJ"/>
    <property type="match status" value="1"/>
</dbReference>
<name>A0AAW5KDD0_9BACT</name>
<comment type="caution">
    <text evidence="4">The sequence shown here is derived from an EMBL/GenBank/DDBJ whole genome shotgun (WGS) entry which is preliminary data.</text>
</comment>
<keyword evidence="5" id="KW-1185">Reference proteome</keyword>
<dbReference type="GO" id="GO:0016994">
    <property type="term" value="F:precorrin-6A reductase activity"/>
    <property type="evidence" value="ECO:0007669"/>
    <property type="project" value="InterPro"/>
</dbReference>
<dbReference type="PANTHER" id="PTHR36925">
    <property type="entry name" value="COBALT-PRECORRIN-6A REDUCTASE"/>
    <property type="match status" value="1"/>
</dbReference>
<evidence type="ECO:0000256" key="3">
    <source>
        <dbReference type="ARBA" id="ARBA00023002"/>
    </source>
</evidence>
<gene>
    <name evidence="4" type="ORF">NE630_15425</name>
</gene>
<dbReference type="Proteomes" id="UP001205919">
    <property type="component" value="Unassembled WGS sequence"/>
</dbReference>
<organism evidence="4 5">
    <name type="scientific">Cloacibacillus evryensis</name>
    <dbReference type="NCBI Taxonomy" id="508460"/>
    <lineage>
        <taxon>Bacteria</taxon>
        <taxon>Thermotogati</taxon>
        <taxon>Synergistota</taxon>
        <taxon>Synergistia</taxon>
        <taxon>Synergistales</taxon>
        <taxon>Synergistaceae</taxon>
        <taxon>Cloacibacillus</taxon>
    </lineage>
</organism>
<reference evidence="4 5" key="1">
    <citation type="submission" date="2022-06" db="EMBL/GenBank/DDBJ databases">
        <title>Isolation of gut microbiota from human fecal samples.</title>
        <authorList>
            <person name="Pamer E.G."/>
            <person name="Barat B."/>
            <person name="Waligurski E."/>
            <person name="Medina S."/>
            <person name="Paddock L."/>
            <person name="Mostad J."/>
        </authorList>
    </citation>
    <scope>NUCLEOTIDE SEQUENCE [LARGE SCALE GENOMIC DNA]</scope>
    <source>
        <strain evidence="4 5">DFI.9.90</strain>
    </source>
</reference>